<keyword evidence="2" id="KW-1185">Reference proteome</keyword>
<dbReference type="InterPro" id="IPR043741">
    <property type="entry name" value="DUF5686"/>
</dbReference>
<organism evidence="1 2">
    <name type="scientific">Psychroflexus halocasei</name>
    <dbReference type="NCBI Taxonomy" id="908615"/>
    <lineage>
        <taxon>Bacteria</taxon>
        <taxon>Pseudomonadati</taxon>
        <taxon>Bacteroidota</taxon>
        <taxon>Flavobacteriia</taxon>
        <taxon>Flavobacteriales</taxon>
        <taxon>Flavobacteriaceae</taxon>
        <taxon>Psychroflexus</taxon>
    </lineage>
</organism>
<proteinExistence type="predicted"/>
<dbReference type="Pfam" id="PF18939">
    <property type="entry name" value="DUF5686"/>
    <property type="match status" value="1"/>
</dbReference>
<accession>A0A1H3VJL9</accession>
<dbReference type="STRING" id="908615.SAMN05421540_101146"/>
<protein>
    <recommendedName>
        <fullName evidence="3">CarboxypepD_reg-like domain-containing protein</fullName>
    </recommendedName>
</protein>
<dbReference type="EMBL" id="FNQF01000001">
    <property type="protein sequence ID" value="SDZ74966.1"/>
    <property type="molecule type" value="Genomic_DNA"/>
</dbReference>
<evidence type="ECO:0000313" key="1">
    <source>
        <dbReference type="EMBL" id="SDZ74966.1"/>
    </source>
</evidence>
<gene>
    <name evidence="1" type="ORF">SAMN05421540_101146</name>
</gene>
<sequence>MKSLFFVFCFIFASLLVHGQIRSKDTLKLIDAESKKPIANAILITKHHQVYQSNLDGDLLFGKKFKDSLTIKAAFYQDVNFLYQKQDTIFLKPSSSPKILGNKEKNKLDSLILKASLLKFKSRVVERTKIDPQNDSLIFDLRKSSEYKKYKGSTDQVIIDQIDINGFDQIDYNVIRQNIVSYNLFQNKINFLKDKIYSALGSTRYRAYQFYTLHQDERQTILFYKSRQSRYAWQGLIFMNNKTDAIENYTMSFDAEYQLYFMSTFESFNQFPLSQELYIRPGYGGEKLSFFGGSIKLGEIQQSSFTDEPQAYLSHLRVYDDISDLDETTDNTIVQTKFYSGKPKEINLWQNIAYEFMTEAPKSGQYVSDYVSNNNLSSRLRRRNAFKRGFFPINFADVDLKRLVKLNNYEGFRFGLGFQTNSRFSDRFRLGTYVAYGTKDASFKHGFSGGALLNKETNTWLNVDYAQDINEVGTNKYMTDQRAYSLFEPRLVNITYFYKYKTVGLDIQHNFSPKIMTELRFERSEIEQTRPYQFESSDGILKDYKLSTAKFGLRWTPNSTHLSIDDRVFLQSENSPTISAQVEQSFSDVFNSDLSFTKVSAKFDYIYQHINNHTSELNLEGNIGFGDLPITHAFHALPNSPNKEKIVNRFSVAGVKSFETMYFNEFFSSRQATLHFKHYFPSYRINRFMQPQLVLISRHAVGDFLDKFKHQEIEFKTIDKVYNEAAVELNNVIFGFGLSLAYRYGAYHLPKFEDNVSFKFTFYLKL</sequence>
<dbReference type="AlphaFoldDB" id="A0A1H3VJL9"/>
<evidence type="ECO:0000313" key="2">
    <source>
        <dbReference type="Proteomes" id="UP000198820"/>
    </source>
</evidence>
<dbReference type="Proteomes" id="UP000198820">
    <property type="component" value="Unassembled WGS sequence"/>
</dbReference>
<evidence type="ECO:0008006" key="3">
    <source>
        <dbReference type="Google" id="ProtNLM"/>
    </source>
</evidence>
<reference evidence="1 2" key="1">
    <citation type="submission" date="2016-10" db="EMBL/GenBank/DDBJ databases">
        <authorList>
            <person name="de Groot N.N."/>
        </authorList>
    </citation>
    <scope>NUCLEOTIDE SEQUENCE [LARGE SCALE GENOMIC DNA]</scope>
    <source>
        <strain evidence="1 2">DSM 23581</strain>
    </source>
</reference>
<dbReference type="RefSeq" id="WP_093238003.1">
    <property type="nucleotide sequence ID" value="NZ_FNQF01000001.1"/>
</dbReference>
<name>A0A1H3VJL9_9FLAO</name>